<dbReference type="RefSeq" id="WP_188367752.1">
    <property type="nucleotide sequence ID" value="NZ_BMDT01000006.1"/>
</dbReference>
<dbReference type="Proteomes" id="UP000622610">
    <property type="component" value="Unassembled WGS sequence"/>
</dbReference>
<name>A0A917N4M6_9ENTE</name>
<gene>
    <name evidence="2" type="ORF">GCM10011482_15690</name>
</gene>
<feature type="coiled-coil region" evidence="1">
    <location>
        <begin position="7"/>
        <end position="34"/>
    </location>
</feature>
<proteinExistence type="predicted"/>
<reference evidence="2" key="1">
    <citation type="journal article" date="2014" name="Int. J. Syst. Evol. Microbiol.">
        <title>Complete genome sequence of Corynebacterium casei LMG S-19264T (=DSM 44701T), isolated from a smear-ripened cheese.</title>
        <authorList>
            <consortium name="US DOE Joint Genome Institute (JGI-PGF)"/>
            <person name="Walter F."/>
            <person name="Albersmeier A."/>
            <person name="Kalinowski J."/>
            <person name="Ruckert C."/>
        </authorList>
    </citation>
    <scope>NUCLEOTIDE SEQUENCE</scope>
    <source>
        <strain evidence="2">CCM 8433</strain>
    </source>
</reference>
<evidence type="ECO:0000256" key="1">
    <source>
        <dbReference type="SAM" id="Coils"/>
    </source>
</evidence>
<organism evidence="2 3">
    <name type="scientific">Enterococcus alcedinis</name>
    <dbReference type="NCBI Taxonomy" id="1274384"/>
    <lineage>
        <taxon>Bacteria</taxon>
        <taxon>Bacillati</taxon>
        <taxon>Bacillota</taxon>
        <taxon>Bacilli</taxon>
        <taxon>Lactobacillales</taxon>
        <taxon>Enterococcaceae</taxon>
        <taxon>Enterococcus</taxon>
    </lineage>
</organism>
<evidence type="ECO:0008006" key="4">
    <source>
        <dbReference type="Google" id="ProtNLM"/>
    </source>
</evidence>
<dbReference type="Pfam" id="PF14131">
    <property type="entry name" value="DUF4298"/>
    <property type="match status" value="1"/>
</dbReference>
<evidence type="ECO:0000313" key="2">
    <source>
        <dbReference type="EMBL" id="GGI65915.1"/>
    </source>
</evidence>
<evidence type="ECO:0000313" key="3">
    <source>
        <dbReference type="Proteomes" id="UP000622610"/>
    </source>
</evidence>
<dbReference type="InterPro" id="IPR025384">
    <property type="entry name" value="DUF4298"/>
</dbReference>
<dbReference type="AlphaFoldDB" id="A0A917N4M6"/>
<reference evidence="2" key="2">
    <citation type="submission" date="2020-09" db="EMBL/GenBank/DDBJ databases">
        <authorList>
            <person name="Sun Q."/>
            <person name="Sedlacek I."/>
        </authorList>
    </citation>
    <scope>NUCLEOTIDE SEQUENCE</scope>
    <source>
        <strain evidence="2">CCM 8433</strain>
    </source>
</reference>
<keyword evidence="1" id="KW-0175">Coiled coil</keyword>
<dbReference type="EMBL" id="BMDT01000006">
    <property type="protein sequence ID" value="GGI65915.1"/>
    <property type="molecule type" value="Genomic_DNA"/>
</dbReference>
<accession>A0A917N4M6</accession>
<protein>
    <recommendedName>
        <fullName evidence="4">DUF4298 domain-containing protein</fullName>
    </recommendedName>
</protein>
<keyword evidence="3" id="KW-1185">Reference proteome</keyword>
<comment type="caution">
    <text evidence="2">The sequence shown here is derived from an EMBL/GenBank/DDBJ whole genome shotgun (WGS) entry which is preliminary data.</text>
</comment>
<sequence>MEDYRHIVEQEKTLNAYEVKLKELSQLLDFFEENRPGFQALMDYYTSEQRMHDLEDDHSGRLPEGLHRGVLSEDLIYNCYSDYREQSIRMLEIATHFFKEV</sequence>